<gene>
    <name evidence="1" type="ORF">D9X91_07765</name>
</gene>
<protein>
    <submittedName>
        <fullName evidence="1">Spore germination protein</fullName>
    </submittedName>
</protein>
<reference evidence="1 2" key="1">
    <citation type="submission" date="2018-10" db="EMBL/GenBank/DDBJ databases">
        <title>Falsibacillus sp. genome draft.</title>
        <authorList>
            <person name="Shi S."/>
        </authorList>
    </citation>
    <scope>NUCLEOTIDE SEQUENCE [LARGE SCALE GENOMIC DNA]</scope>
    <source>
        <strain evidence="1 2">GY 10110</strain>
    </source>
</reference>
<dbReference type="Proteomes" id="UP000276770">
    <property type="component" value="Unassembled WGS sequence"/>
</dbReference>
<name>A0A3L7K1C0_9BACI</name>
<dbReference type="RefSeq" id="WP_121680031.1">
    <property type="nucleotide sequence ID" value="NZ_RCVZ01000004.1"/>
</dbReference>
<comment type="caution">
    <text evidence="1">The sequence shown here is derived from an EMBL/GenBank/DDBJ whole genome shotgun (WGS) entry which is preliminary data.</text>
</comment>
<organism evidence="1 2">
    <name type="scientific">Falsibacillus albus</name>
    <dbReference type="NCBI Taxonomy" id="2478915"/>
    <lineage>
        <taxon>Bacteria</taxon>
        <taxon>Bacillati</taxon>
        <taxon>Bacillota</taxon>
        <taxon>Bacilli</taxon>
        <taxon>Bacillales</taxon>
        <taxon>Bacillaceae</taxon>
        <taxon>Falsibacillus</taxon>
    </lineage>
</organism>
<dbReference type="InterPro" id="IPR019618">
    <property type="entry name" value="Spore_germination_GerPA"/>
</dbReference>
<keyword evidence="2" id="KW-1185">Reference proteome</keyword>
<dbReference type="AlphaFoldDB" id="A0A3L7K1C0"/>
<accession>A0A3L7K1C0</accession>
<evidence type="ECO:0000313" key="1">
    <source>
        <dbReference type="EMBL" id="RLQ96179.1"/>
    </source>
</evidence>
<dbReference type="Pfam" id="PF10676">
    <property type="entry name" value="gerPA"/>
    <property type="match status" value="1"/>
</dbReference>
<dbReference type="EMBL" id="RCVZ01000004">
    <property type="protein sequence ID" value="RLQ96179.1"/>
    <property type="molecule type" value="Genomic_DNA"/>
</dbReference>
<proteinExistence type="predicted"/>
<evidence type="ECO:0000313" key="2">
    <source>
        <dbReference type="Proteomes" id="UP000276770"/>
    </source>
</evidence>
<dbReference type="OrthoDB" id="2943411at2"/>
<sequence>MKKLCFQINVGSIIVDNISNNANINFGPTYQNSHTANSIIIGSCISIGDCVWNRNKILNGDIRVLKK</sequence>